<dbReference type="Proteomes" id="UP000007802">
    <property type="component" value="Unassembled WGS sequence"/>
</dbReference>
<evidence type="ECO:0000313" key="2">
    <source>
        <dbReference type="EMBL" id="KMW66553.1"/>
    </source>
</evidence>
<reference evidence="2" key="1">
    <citation type="submission" date="2010-03" db="EMBL/GenBank/DDBJ databases">
        <title>Annotation of Blastomyces dermatitidis strain ATCC 18188.</title>
        <authorList>
            <consortium name="The Broad Institute Genome Sequencing Platform"/>
            <consortium name="Broad Institute Genome Sequencing Center for Infectious Disease."/>
            <person name="Cuomo C."/>
            <person name="Klein B."/>
            <person name="Sullivan T."/>
            <person name="Heitman J."/>
            <person name="Young S."/>
            <person name="Zeng Q."/>
            <person name="Gargeya S."/>
            <person name="Alvarado L."/>
            <person name="Berlin A.M."/>
            <person name="Chapman S.B."/>
            <person name="Chen Z."/>
            <person name="Freedman E."/>
            <person name="Gellesch M."/>
            <person name="Goldberg J."/>
            <person name="Griggs A."/>
            <person name="Gujja S."/>
            <person name="Heilman E."/>
            <person name="Heiman D."/>
            <person name="Howarth C."/>
            <person name="Mehta T."/>
            <person name="Neiman D."/>
            <person name="Pearson M."/>
            <person name="Roberts A."/>
            <person name="Saif S."/>
            <person name="Shea T."/>
            <person name="Shenoy N."/>
            <person name="Sisk P."/>
            <person name="Stolte C."/>
            <person name="Sykes S."/>
            <person name="White J."/>
            <person name="Yandava C."/>
            <person name="Haas B."/>
            <person name="Nusbaum C."/>
            <person name="Birren B."/>
        </authorList>
    </citation>
    <scope>NUCLEOTIDE SEQUENCE</scope>
    <source>
        <strain evidence="2">ATCC 18188</strain>
    </source>
</reference>
<evidence type="ECO:0000256" key="1">
    <source>
        <dbReference type="SAM" id="MobiDB-lite"/>
    </source>
</evidence>
<gene>
    <name evidence="2" type="ORF">BDDG_11586</name>
</gene>
<dbReference type="EMBL" id="GG749408">
    <property type="protein sequence ID" value="KMW66553.1"/>
    <property type="molecule type" value="Genomic_DNA"/>
</dbReference>
<protein>
    <submittedName>
        <fullName evidence="2">Uncharacterized protein</fullName>
    </submittedName>
</protein>
<feature type="compositionally biased region" description="Basic residues" evidence="1">
    <location>
        <begin position="50"/>
        <end position="62"/>
    </location>
</feature>
<sequence>MSQGQTSSTKLWILWLKLEIGYPAGRSNTTPATGPESAKLASEVSEGRVVRPKRKTKKRRRESRIGISWSGFCNGRGMELTYPT</sequence>
<name>A0A0J9EJK6_AJEDA</name>
<organism evidence="2">
    <name type="scientific">Ajellomyces dermatitidis (strain ATCC 18188 / CBS 674.68)</name>
    <name type="common">Blastomyces dermatitidis</name>
    <dbReference type="NCBI Taxonomy" id="653446"/>
    <lineage>
        <taxon>Eukaryota</taxon>
        <taxon>Fungi</taxon>
        <taxon>Dikarya</taxon>
        <taxon>Ascomycota</taxon>
        <taxon>Pezizomycotina</taxon>
        <taxon>Eurotiomycetes</taxon>
        <taxon>Eurotiomycetidae</taxon>
        <taxon>Onygenales</taxon>
        <taxon>Ajellomycetaceae</taxon>
        <taxon>Blastomyces</taxon>
    </lineage>
</organism>
<proteinExistence type="predicted"/>
<accession>A0A0J9EJK6</accession>
<feature type="region of interest" description="Disordered" evidence="1">
    <location>
        <begin position="25"/>
        <end position="63"/>
    </location>
</feature>
<dbReference type="AlphaFoldDB" id="A0A0J9EJK6"/>